<feature type="compositionally biased region" description="Pro residues" evidence="1">
    <location>
        <begin position="425"/>
        <end position="435"/>
    </location>
</feature>
<gene>
    <name evidence="3" type="ORF">Vbra_15781</name>
</gene>
<dbReference type="InterPro" id="IPR024771">
    <property type="entry name" value="SUZ"/>
</dbReference>
<dbReference type="EMBL" id="CDMY01000466">
    <property type="protein sequence ID" value="CEM15535.1"/>
    <property type="molecule type" value="Genomic_DNA"/>
</dbReference>
<dbReference type="VEuPathDB" id="CryptoDB:Vbra_15781"/>
<dbReference type="Pfam" id="PF12752">
    <property type="entry name" value="SUZ"/>
    <property type="match status" value="1"/>
</dbReference>
<feature type="compositionally biased region" description="Low complexity" evidence="1">
    <location>
        <begin position="252"/>
        <end position="261"/>
    </location>
</feature>
<organism evidence="3 4">
    <name type="scientific">Vitrella brassicaformis (strain CCMP3155)</name>
    <dbReference type="NCBI Taxonomy" id="1169540"/>
    <lineage>
        <taxon>Eukaryota</taxon>
        <taxon>Sar</taxon>
        <taxon>Alveolata</taxon>
        <taxon>Colpodellida</taxon>
        <taxon>Vitrellaceae</taxon>
        <taxon>Vitrella</taxon>
    </lineage>
</organism>
<feature type="domain" description="SUZ" evidence="2">
    <location>
        <begin position="112"/>
        <end position="136"/>
    </location>
</feature>
<evidence type="ECO:0000313" key="3">
    <source>
        <dbReference type="EMBL" id="CEM15535.1"/>
    </source>
</evidence>
<name>A0A0G4FNE1_VITBC</name>
<dbReference type="AlphaFoldDB" id="A0A0G4FNE1"/>
<feature type="region of interest" description="Disordered" evidence="1">
    <location>
        <begin position="243"/>
        <end position="280"/>
    </location>
</feature>
<protein>
    <recommendedName>
        <fullName evidence="2">SUZ domain-containing protein</fullName>
    </recommendedName>
</protein>
<evidence type="ECO:0000313" key="4">
    <source>
        <dbReference type="Proteomes" id="UP000041254"/>
    </source>
</evidence>
<dbReference type="Proteomes" id="UP000041254">
    <property type="component" value="Unassembled WGS sequence"/>
</dbReference>
<proteinExistence type="predicted"/>
<evidence type="ECO:0000256" key="1">
    <source>
        <dbReference type="SAM" id="MobiDB-lite"/>
    </source>
</evidence>
<dbReference type="InParanoid" id="A0A0G4FNE1"/>
<evidence type="ECO:0000259" key="2">
    <source>
        <dbReference type="Pfam" id="PF12752"/>
    </source>
</evidence>
<sequence>MERNASTALISAHIVLIRKAQPTFKGMTGVPDKDWTTVLRLLQLPPDVMSVGQLRVRLLMDRLTALIARGEDINRLAALTVREDVAQQPPTLIKKAALEAVAPCGVDTGGRSGEPTTLDEKEMEYAAARERIMGSARPACNDATWRSTGHSGTVAAVRGGGGGHRVWRKVEPRVAACPVSHEDLNPFEGKSVSEAAALGVAMDPAVTGVILRGQRMGDVPPAMVAPQRGGGARWAARGLPSALPAHRDQRRQQQQQQQQQEGRGERSVAARETGRSRSPTDLLSLTDRCLRFISVRLSYGFPLGPGLLQFVTTRHNTMDEDLFDKLAEAAAQFQLENFRNGSGAPDLGPLCLSQPKAVRRRVTMQLPRRFFMVLKAIWARDPGCLEKLLDMCNEVRPDLNAMLMQTSPSPLVLLEFMAPSLPSSVSPPPPPPPAKKQPQAKRHSSPPTKRPPPPKAKQAVVSKSKRGAPVHGGRPRVDVDAAGRIIRHNTPTA</sequence>
<feature type="compositionally biased region" description="Basic and acidic residues" evidence="1">
    <location>
        <begin position="262"/>
        <end position="275"/>
    </location>
</feature>
<feature type="region of interest" description="Disordered" evidence="1">
    <location>
        <begin position="421"/>
        <end position="493"/>
    </location>
</feature>
<reference evidence="3 4" key="1">
    <citation type="submission" date="2014-11" db="EMBL/GenBank/DDBJ databases">
        <authorList>
            <person name="Zhu J."/>
            <person name="Qi W."/>
            <person name="Song R."/>
        </authorList>
    </citation>
    <scope>NUCLEOTIDE SEQUENCE [LARGE SCALE GENOMIC DNA]</scope>
</reference>
<accession>A0A0G4FNE1</accession>
<keyword evidence="4" id="KW-1185">Reference proteome</keyword>